<dbReference type="Pfam" id="PF07730">
    <property type="entry name" value="HisKA_3"/>
    <property type="match status" value="1"/>
</dbReference>
<dbReference type="CDD" id="cd16917">
    <property type="entry name" value="HATPase_UhpB-NarQ-NarX-like"/>
    <property type="match status" value="1"/>
</dbReference>
<dbReference type="EMBL" id="JBHSGW010000009">
    <property type="protein sequence ID" value="MFC4739802.1"/>
    <property type="molecule type" value="Genomic_DNA"/>
</dbReference>
<keyword evidence="4" id="KW-0808">Transferase</keyword>
<dbReference type="Pfam" id="PF13424">
    <property type="entry name" value="TPR_12"/>
    <property type="match status" value="1"/>
</dbReference>
<evidence type="ECO:0000256" key="1">
    <source>
        <dbReference type="ARBA" id="ARBA00000085"/>
    </source>
</evidence>
<dbReference type="EC" id="2.7.13.3" evidence="2"/>
<feature type="repeat" description="TPR" evidence="9">
    <location>
        <begin position="195"/>
        <end position="228"/>
    </location>
</feature>
<dbReference type="Gene3D" id="1.25.40.10">
    <property type="entry name" value="Tetratricopeptide repeat domain"/>
    <property type="match status" value="2"/>
</dbReference>
<evidence type="ECO:0000256" key="5">
    <source>
        <dbReference type="ARBA" id="ARBA00022741"/>
    </source>
</evidence>
<keyword evidence="6" id="KW-0418">Kinase</keyword>
<keyword evidence="10" id="KW-0175">Coiled coil</keyword>
<evidence type="ECO:0000256" key="8">
    <source>
        <dbReference type="ARBA" id="ARBA00023012"/>
    </source>
</evidence>
<comment type="catalytic activity">
    <reaction evidence="1">
        <text>ATP + protein L-histidine = ADP + protein N-phospho-L-histidine.</text>
        <dbReference type="EC" id="2.7.13.3"/>
    </reaction>
</comment>
<evidence type="ECO:0000256" key="4">
    <source>
        <dbReference type="ARBA" id="ARBA00022679"/>
    </source>
</evidence>
<proteinExistence type="predicted"/>
<evidence type="ECO:0000313" key="13">
    <source>
        <dbReference type="EMBL" id="MFC4739802.1"/>
    </source>
</evidence>
<dbReference type="InterPro" id="IPR011990">
    <property type="entry name" value="TPR-like_helical_dom_sf"/>
</dbReference>
<gene>
    <name evidence="13" type="ORF">ACFO3U_07330</name>
</gene>
<keyword evidence="9" id="KW-0802">TPR repeat</keyword>
<evidence type="ECO:0000256" key="2">
    <source>
        <dbReference type="ARBA" id="ARBA00012438"/>
    </source>
</evidence>
<keyword evidence="7" id="KW-0067">ATP-binding</keyword>
<keyword evidence="3" id="KW-0597">Phosphoprotein</keyword>
<reference evidence="14" key="1">
    <citation type="journal article" date="2019" name="Int. J. Syst. Evol. Microbiol.">
        <title>The Global Catalogue of Microorganisms (GCM) 10K type strain sequencing project: providing services to taxonomists for standard genome sequencing and annotation.</title>
        <authorList>
            <consortium name="The Broad Institute Genomics Platform"/>
            <consortium name="The Broad Institute Genome Sequencing Center for Infectious Disease"/>
            <person name="Wu L."/>
            <person name="Ma J."/>
        </authorList>
    </citation>
    <scope>NUCLEOTIDE SEQUENCE [LARGE SCALE GENOMIC DNA]</scope>
    <source>
        <strain evidence="14">CCUG 50349</strain>
    </source>
</reference>
<evidence type="ECO:0000256" key="9">
    <source>
        <dbReference type="PROSITE-ProRule" id="PRU00339"/>
    </source>
</evidence>
<evidence type="ECO:0000256" key="10">
    <source>
        <dbReference type="SAM" id="Coils"/>
    </source>
</evidence>
<dbReference type="SUPFAM" id="SSF48452">
    <property type="entry name" value="TPR-like"/>
    <property type="match status" value="1"/>
</dbReference>
<dbReference type="InterPro" id="IPR011712">
    <property type="entry name" value="Sig_transdc_His_kin_sub3_dim/P"/>
</dbReference>
<name>A0ABV9P2P8_9FLAO</name>
<evidence type="ECO:0000256" key="7">
    <source>
        <dbReference type="ARBA" id="ARBA00022840"/>
    </source>
</evidence>
<feature type="transmembrane region" description="Helical" evidence="11">
    <location>
        <begin position="418"/>
        <end position="435"/>
    </location>
</feature>
<comment type="caution">
    <text evidence="13">The sequence shown here is derived from an EMBL/GenBank/DDBJ whole genome shotgun (WGS) entry which is preliminary data.</text>
</comment>
<keyword evidence="11" id="KW-0812">Transmembrane</keyword>
<dbReference type="PROSITE" id="PS50005">
    <property type="entry name" value="TPR"/>
    <property type="match status" value="2"/>
</dbReference>
<feature type="coiled-coil region" evidence="10">
    <location>
        <begin position="507"/>
        <end position="534"/>
    </location>
</feature>
<protein>
    <recommendedName>
        <fullName evidence="2">histidine kinase</fullName>
        <ecNumber evidence="2">2.7.13.3</ecNumber>
    </recommendedName>
</protein>
<dbReference type="InterPro" id="IPR036890">
    <property type="entry name" value="HATPase_C_sf"/>
</dbReference>
<sequence length="677" mass="80358">MNISFKKIFFLIIILSFYFCNNKKNYDTISHNINDSIVYYNDNIKNLSISDSLKKSLNDKVFKLNKLNTNDSIRIKNNDTIAYNYFRLNYFDDYNKVVKYNYSESLKLRDTSRIIKSTINYGHYYLRRNFYDSAFYYFDKSQKLYIANNEVDKSNELAIEKATIQYYKGDYLGSETTILKSLSFFKKKNDNFKLNAAYTIIGLCKMDLKEYDESIEYLNLALDLSKKINANNSTDPILLNNIGLVYFKKGDYKKAIEYYLQIINNTEVKTSNFQVYTFAKQFLTYSKFKLGDIKNFESEYNEVIKNYKNLNISLVQPYVQLSEIYEEKKDINKAQKLATEAYNISIKDNLFRDKLLAIKQLANVFPDKAKYYSDEYVKLNDSIATLDKKIQNTFARIEYRVDELNNENLLLAERNKQLIYYSVIGVLLLSMFYFYRWQKQKQKELLLVQEQQQANEEVYNMMINQQNQMDFVKAQEQKRISQELHDAILGKLFGARMNLDFLNNNESEEIKKEKEKYIQEIIQVEKQIRQISHELNDDQRTIINNYQMMIDKLVEEQETLLNLKIDYVFNEKIPWEKLTAEEKINLYRIFQETFHNINKYAKAKKVIFSFTLDFNKLKISILDDGIGFDAKRIAKGIGIKNMKERAKLINAIYTIESEINKGTRTQIILEINPNKEF</sequence>
<evidence type="ECO:0000256" key="3">
    <source>
        <dbReference type="ARBA" id="ARBA00022553"/>
    </source>
</evidence>
<keyword evidence="5" id="KW-0547">Nucleotide-binding</keyword>
<evidence type="ECO:0000259" key="12">
    <source>
        <dbReference type="Pfam" id="PF07730"/>
    </source>
</evidence>
<dbReference type="SUPFAM" id="SSF55874">
    <property type="entry name" value="ATPase domain of HSP90 chaperone/DNA topoisomerase II/histidine kinase"/>
    <property type="match status" value="1"/>
</dbReference>
<keyword evidence="14" id="KW-1185">Reference proteome</keyword>
<evidence type="ECO:0000313" key="14">
    <source>
        <dbReference type="Proteomes" id="UP001595885"/>
    </source>
</evidence>
<accession>A0ABV9P2P8</accession>
<dbReference type="InterPro" id="IPR050482">
    <property type="entry name" value="Sensor_HK_TwoCompSys"/>
</dbReference>
<keyword evidence="8" id="KW-0902">Two-component regulatory system</keyword>
<keyword evidence="11" id="KW-1133">Transmembrane helix</keyword>
<evidence type="ECO:0000256" key="6">
    <source>
        <dbReference type="ARBA" id="ARBA00022777"/>
    </source>
</evidence>
<dbReference type="PANTHER" id="PTHR24421:SF10">
    <property type="entry name" value="NITRATE_NITRITE SENSOR PROTEIN NARQ"/>
    <property type="match status" value="1"/>
</dbReference>
<dbReference type="Gene3D" id="3.30.565.10">
    <property type="entry name" value="Histidine kinase-like ATPase, C-terminal domain"/>
    <property type="match status" value="1"/>
</dbReference>
<dbReference type="SMART" id="SM00028">
    <property type="entry name" value="TPR"/>
    <property type="match status" value="3"/>
</dbReference>
<feature type="domain" description="Signal transduction histidine kinase subgroup 3 dimerisation and phosphoacceptor" evidence="12">
    <location>
        <begin position="476"/>
        <end position="536"/>
    </location>
</feature>
<dbReference type="Proteomes" id="UP001595885">
    <property type="component" value="Unassembled WGS sequence"/>
</dbReference>
<dbReference type="PANTHER" id="PTHR24421">
    <property type="entry name" value="NITRATE/NITRITE SENSOR PROTEIN NARX-RELATED"/>
    <property type="match status" value="1"/>
</dbReference>
<feature type="repeat" description="TPR" evidence="9">
    <location>
        <begin position="236"/>
        <end position="269"/>
    </location>
</feature>
<dbReference type="RefSeq" id="WP_379739943.1">
    <property type="nucleotide sequence ID" value="NZ_JBHSGW010000009.1"/>
</dbReference>
<keyword evidence="11" id="KW-0472">Membrane</keyword>
<evidence type="ECO:0000256" key="11">
    <source>
        <dbReference type="SAM" id="Phobius"/>
    </source>
</evidence>
<dbReference type="InterPro" id="IPR019734">
    <property type="entry name" value="TPR_rpt"/>
</dbReference>
<organism evidence="13 14">
    <name type="scientific">Flavobacterium ponti</name>
    <dbReference type="NCBI Taxonomy" id="665133"/>
    <lineage>
        <taxon>Bacteria</taxon>
        <taxon>Pseudomonadati</taxon>
        <taxon>Bacteroidota</taxon>
        <taxon>Flavobacteriia</taxon>
        <taxon>Flavobacteriales</taxon>
        <taxon>Flavobacteriaceae</taxon>
        <taxon>Flavobacterium</taxon>
    </lineage>
</organism>